<evidence type="ECO:0000256" key="5">
    <source>
        <dbReference type="ARBA" id="ARBA00023163"/>
    </source>
</evidence>
<accession>A0AAW2PIR4</accession>
<dbReference type="PANTHER" id="PTHR46373">
    <property type="entry name" value="PROTEIN RKD4"/>
    <property type="match status" value="1"/>
</dbReference>
<dbReference type="PROSITE" id="PS51519">
    <property type="entry name" value="RWP_RK"/>
    <property type="match status" value="1"/>
</dbReference>
<keyword evidence="5" id="KW-0804">Transcription</keyword>
<keyword evidence="4" id="KW-0238">DNA-binding</keyword>
<reference evidence="8" key="2">
    <citation type="journal article" date="2024" name="Plant">
        <title>Genomic evolution and insights into agronomic trait innovations of Sesamum species.</title>
        <authorList>
            <person name="Miao H."/>
            <person name="Wang L."/>
            <person name="Qu L."/>
            <person name="Liu H."/>
            <person name="Sun Y."/>
            <person name="Le M."/>
            <person name="Wang Q."/>
            <person name="Wei S."/>
            <person name="Zheng Y."/>
            <person name="Lin W."/>
            <person name="Duan Y."/>
            <person name="Cao H."/>
            <person name="Xiong S."/>
            <person name="Wang X."/>
            <person name="Wei L."/>
            <person name="Li C."/>
            <person name="Ma Q."/>
            <person name="Ju M."/>
            <person name="Zhao R."/>
            <person name="Li G."/>
            <person name="Mu C."/>
            <person name="Tian Q."/>
            <person name="Mei H."/>
            <person name="Zhang T."/>
            <person name="Gao T."/>
            <person name="Zhang H."/>
        </authorList>
    </citation>
    <scope>NUCLEOTIDE SEQUENCE</scope>
    <source>
        <strain evidence="8">G02</strain>
    </source>
</reference>
<evidence type="ECO:0000313" key="8">
    <source>
        <dbReference type="EMBL" id="KAL0355762.1"/>
    </source>
</evidence>
<evidence type="ECO:0000256" key="6">
    <source>
        <dbReference type="ARBA" id="ARBA00023242"/>
    </source>
</evidence>
<evidence type="ECO:0000256" key="3">
    <source>
        <dbReference type="ARBA" id="ARBA00023054"/>
    </source>
</evidence>
<keyword evidence="3" id="KW-0175">Coiled coil</keyword>
<dbReference type="GO" id="GO:0003700">
    <property type="term" value="F:DNA-binding transcription factor activity"/>
    <property type="evidence" value="ECO:0007669"/>
    <property type="project" value="InterPro"/>
</dbReference>
<dbReference type="PANTHER" id="PTHR46373:SF20">
    <property type="entry name" value="PROTEIN RKD1"/>
    <property type="match status" value="1"/>
</dbReference>
<evidence type="ECO:0000256" key="4">
    <source>
        <dbReference type="ARBA" id="ARBA00023125"/>
    </source>
</evidence>
<evidence type="ECO:0000256" key="2">
    <source>
        <dbReference type="ARBA" id="ARBA00023015"/>
    </source>
</evidence>
<keyword evidence="2" id="KW-0805">Transcription regulation</keyword>
<reference evidence="8" key="1">
    <citation type="submission" date="2020-06" db="EMBL/GenBank/DDBJ databases">
        <authorList>
            <person name="Li T."/>
            <person name="Hu X."/>
            <person name="Zhang T."/>
            <person name="Song X."/>
            <person name="Zhang H."/>
            <person name="Dai N."/>
            <person name="Sheng W."/>
            <person name="Hou X."/>
            <person name="Wei L."/>
        </authorList>
    </citation>
    <scope>NUCLEOTIDE SEQUENCE</scope>
    <source>
        <strain evidence="8">G02</strain>
        <tissue evidence="8">Leaf</tissue>
    </source>
</reference>
<dbReference type="EMBL" id="JACGWJ010000017">
    <property type="protein sequence ID" value="KAL0355762.1"/>
    <property type="molecule type" value="Genomic_DNA"/>
</dbReference>
<gene>
    <name evidence="8" type="ORF">Sradi_4023100</name>
</gene>
<protein>
    <submittedName>
        <fullName evidence="8">Protein RKD1</fullName>
    </submittedName>
</protein>
<dbReference type="InterPro" id="IPR044607">
    <property type="entry name" value="RKD-like"/>
</dbReference>
<dbReference type="GO" id="GO:0003677">
    <property type="term" value="F:DNA binding"/>
    <property type="evidence" value="ECO:0007669"/>
    <property type="project" value="UniProtKB-KW"/>
</dbReference>
<organism evidence="8">
    <name type="scientific">Sesamum radiatum</name>
    <name type="common">Black benniseed</name>
    <dbReference type="NCBI Taxonomy" id="300843"/>
    <lineage>
        <taxon>Eukaryota</taxon>
        <taxon>Viridiplantae</taxon>
        <taxon>Streptophyta</taxon>
        <taxon>Embryophyta</taxon>
        <taxon>Tracheophyta</taxon>
        <taxon>Spermatophyta</taxon>
        <taxon>Magnoliopsida</taxon>
        <taxon>eudicotyledons</taxon>
        <taxon>Gunneridae</taxon>
        <taxon>Pentapetalae</taxon>
        <taxon>asterids</taxon>
        <taxon>lamiids</taxon>
        <taxon>Lamiales</taxon>
        <taxon>Pedaliaceae</taxon>
        <taxon>Sesamum</taxon>
    </lineage>
</organism>
<keyword evidence="6" id="KW-0539">Nucleus</keyword>
<evidence type="ECO:0000256" key="1">
    <source>
        <dbReference type="ARBA" id="ARBA00004049"/>
    </source>
</evidence>
<dbReference type="InterPro" id="IPR003035">
    <property type="entry name" value="RWP-RK_dom"/>
</dbReference>
<comment type="function">
    <text evidence="1">Putative transcription factor.</text>
</comment>
<comment type="caution">
    <text evidence="8">The sequence shown here is derived from an EMBL/GenBank/DDBJ whole genome shotgun (WGS) entry which is preliminary data.</text>
</comment>
<feature type="domain" description="RWP-RK" evidence="7">
    <location>
        <begin position="146"/>
        <end position="231"/>
    </location>
</feature>
<name>A0AAW2PIR4_SESRA</name>
<proteinExistence type="predicted"/>
<dbReference type="AlphaFoldDB" id="A0AAW2PIR4"/>
<evidence type="ECO:0000259" key="7">
    <source>
        <dbReference type="PROSITE" id="PS51519"/>
    </source>
</evidence>
<sequence length="331" mass="37289">METQAALDMGWSNDQVNIAKEEYEDVFSFPSLLPPLDFSGFYGFTGLDFQPEFVPESVVLDPVPLTEMFDPFSSPLHPAQNDSILTNPEVFICNSGSTALGIQAQSRQQQQPQLLLLDNINYDHNGTLVGVDEELAVEEKKLRKISSREVAKNNNDSASSKKLSKKTISQYFYMPITQAARELNVGLTLLKKRCRELGIRRWPHRKLMSLQTLIKNVQELGKEEGEGKLKESIQILEKQKKLMEEIPDLQLEDKTKRLRQACFKANYKKRKLMGMIDDSSSRSAASTSYNSSAAVMTTGDGNTVNFCGDEDDELKYFLSDCFSCNSSGMMF</sequence>
<dbReference type="Pfam" id="PF02042">
    <property type="entry name" value="RWP-RK"/>
    <property type="match status" value="1"/>
</dbReference>